<organism evidence="1 2">
    <name type="scientific">Chrysochromulina tobinii</name>
    <dbReference type="NCBI Taxonomy" id="1460289"/>
    <lineage>
        <taxon>Eukaryota</taxon>
        <taxon>Haptista</taxon>
        <taxon>Haptophyta</taxon>
        <taxon>Prymnesiophyceae</taxon>
        <taxon>Prymnesiales</taxon>
        <taxon>Chrysochromulinaceae</taxon>
        <taxon>Chrysochromulina</taxon>
    </lineage>
</organism>
<gene>
    <name evidence="1" type="ORF">Ctob_003485</name>
</gene>
<keyword evidence="2" id="KW-1185">Reference proteome</keyword>
<evidence type="ECO:0000313" key="2">
    <source>
        <dbReference type="Proteomes" id="UP000037460"/>
    </source>
</evidence>
<protein>
    <submittedName>
        <fullName evidence="1">Uncharacterized protein</fullName>
    </submittedName>
</protein>
<dbReference type="EMBL" id="JWZX01003357">
    <property type="protein sequence ID" value="KOO21516.1"/>
    <property type="molecule type" value="Genomic_DNA"/>
</dbReference>
<reference evidence="2" key="1">
    <citation type="journal article" date="2015" name="PLoS Genet.">
        <title>Genome Sequence and Transcriptome Analyses of Chrysochromulina tobin: Metabolic Tools for Enhanced Algal Fitness in the Prominent Order Prymnesiales (Haptophyceae).</title>
        <authorList>
            <person name="Hovde B.T."/>
            <person name="Deodato C.R."/>
            <person name="Hunsperger H.M."/>
            <person name="Ryken S.A."/>
            <person name="Yost W."/>
            <person name="Jha R.K."/>
            <person name="Patterson J."/>
            <person name="Monnat R.J. Jr."/>
            <person name="Barlow S.B."/>
            <person name="Starkenburg S.R."/>
            <person name="Cattolico R.A."/>
        </authorList>
    </citation>
    <scope>NUCLEOTIDE SEQUENCE</scope>
    <source>
        <strain evidence="2">CCMP291</strain>
    </source>
</reference>
<name>A0A0M0J4M2_9EUKA</name>
<accession>A0A0M0J4M2</accession>
<dbReference type="Proteomes" id="UP000037460">
    <property type="component" value="Unassembled WGS sequence"/>
</dbReference>
<comment type="caution">
    <text evidence="1">The sequence shown here is derived from an EMBL/GenBank/DDBJ whole genome shotgun (WGS) entry which is preliminary data.</text>
</comment>
<feature type="non-terminal residue" evidence="1">
    <location>
        <position position="1"/>
    </location>
</feature>
<evidence type="ECO:0000313" key="1">
    <source>
        <dbReference type="EMBL" id="KOO21516.1"/>
    </source>
</evidence>
<dbReference type="AlphaFoldDB" id="A0A0M0J4M2"/>
<sequence length="63" mass="7050">RRSDIQLTADAITCRSCSRPSQPFHALRIPSPRNADAAESSACWLRWRASDIATHVFIAARKL</sequence>
<proteinExistence type="predicted"/>